<dbReference type="EMBL" id="VSRR010022817">
    <property type="protein sequence ID" value="MPC65014.1"/>
    <property type="molecule type" value="Genomic_DNA"/>
</dbReference>
<dbReference type="AlphaFoldDB" id="A0A5B7H895"/>
<protein>
    <submittedName>
        <fullName evidence="2">Uncharacterized protein</fullName>
    </submittedName>
</protein>
<gene>
    <name evidence="2" type="ORF">E2C01_059136</name>
</gene>
<keyword evidence="3" id="KW-1185">Reference proteome</keyword>
<evidence type="ECO:0000313" key="2">
    <source>
        <dbReference type="EMBL" id="MPC65014.1"/>
    </source>
</evidence>
<organism evidence="2 3">
    <name type="scientific">Portunus trituberculatus</name>
    <name type="common">Swimming crab</name>
    <name type="synonym">Neptunus trituberculatus</name>
    <dbReference type="NCBI Taxonomy" id="210409"/>
    <lineage>
        <taxon>Eukaryota</taxon>
        <taxon>Metazoa</taxon>
        <taxon>Ecdysozoa</taxon>
        <taxon>Arthropoda</taxon>
        <taxon>Crustacea</taxon>
        <taxon>Multicrustacea</taxon>
        <taxon>Malacostraca</taxon>
        <taxon>Eumalacostraca</taxon>
        <taxon>Eucarida</taxon>
        <taxon>Decapoda</taxon>
        <taxon>Pleocyemata</taxon>
        <taxon>Brachyura</taxon>
        <taxon>Eubrachyura</taxon>
        <taxon>Portunoidea</taxon>
        <taxon>Portunidae</taxon>
        <taxon>Portuninae</taxon>
        <taxon>Portunus</taxon>
    </lineage>
</organism>
<reference evidence="2 3" key="1">
    <citation type="submission" date="2019-05" db="EMBL/GenBank/DDBJ databases">
        <title>Another draft genome of Portunus trituberculatus and its Hox gene families provides insights of decapod evolution.</title>
        <authorList>
            <person name="Jeong J.-H."/>
            <person name="Song I."/>
            <person name="Kim S."/>
            <person name="Choi T."/>
            <person name="Kim D."/>
            <person name="Ryu S."/>
            <person name="Kim W."/>
        </authorList>
    </citation>
    <scope>NUCLEOTIDE SEQUENCE [LARGE SCALE GENOMIC DNA]</scope>
    <source>
        <tissue evidence="2">Muscle</tissue>
    </source>
</reference>
<sequence>MSTCRKPEGLVQHPTLNQTSSSMHTQTPRGTTRVMATPRSKRG</sequence>
<name>A0A5B7H895_PORTR</name>
<proteinExistence type="predicted"/>
<accession>A0A5B7H895</accession>
<evidence type="ECO:0000256" key="1">
    <source>
        <dbReference type="SAM" id="MobiDB-lite"/>
    </source>
</evidence>
<feature type="compositionally biased region" description="Polar residues" evidence="1">
    <location>
        <begin position="14"/>
        <end position="30"/>
    </location>
</feature>
<comment type="caution">
    <text evidence="2">The sequence shown here is derived from an EMBL/GenBank/DDBJ whole genome shotgun (WGS) entry which is preliminary data.</text>
</comment>
<feature type="region of interest" description="Disordered" evidence="1">
    <location>
        <begin position="1"/>
        <end position="43"/>
    </location>
</feature>
<evidence type="ECO:0000313" key="3">
    <source>
        <dbReference type="Proteomes" id="UP000324222"/>
    </source>
</evidence>
<dbReference type="Proteomes" id="UP000324222">
    <property type="component" value="Unassembled WGS sequence"/>
</dbReference>